<feature type="chain" id="PRO_5040876156" evidence="1">
    <location>
        <begin position="25"/>
        <end position="675"/>
    </location>
</feature>
<name>A0A9X2MTN6_9BACL</name>
<dbReference type="EMBL" id="JANIPJ010000012">
    <property type="protein sequence ID" value="MCR2805668.1"/>
    <property type="molecule type" value="Genomic_DNA"/>
</dbReference>
<dbReference type="PANTHER" id="PTHR46825">
    <property type="entry name" value="D-ALANYL-D-ALANINE-CARBOXYPEPTIDASE/ENDOPEPTIDASE AMPH"/>
    <property type="match status" value="1"/>
</dbReference>
<protein>
    <submittedName>
        <fullName evidence="3">Serine hydrolase</fullName>
    </submittedName>
</protein>
<dbReference type="InterPro" id="IPR001119">
    <property type="entry name" value="SLH_dom"/>
</dbReference>
<keyword evidence="3" id="KW-0378">Hydrolase</keyword>
<comment type="caution">
    <text evidence="3">The sequence shown here is derived from an EMBL/GenBank/DDBJ whole genome shotgun (WGS) entry which is preliminary data.</text>
</comment>
<dbReference type="Pfam" id="PF00395">
    <property type="entry name" value="SLH"/>
    <property type="match status" value="2"/>
</dbReference>
<keyword evidence="1" id="KW-0732">Signal</keyword>
<accession>A0A9X2MTN6</accession>
<sequence>MKLYPLASSVIAATLLMSPVTVLAEERTVQGERSVIPALNAQEAAKFLDEFLASAAVKKEASAISVSVVKDGTVLVEKGYGLADKASGKAIDPAQTTFRVGSVAKVFAVAALMQLVDQGKIAIDDNIEKYLGGYEVRNPFETPVTIEMLLTHSTGFEVRDPTDQNILFNPSQKPISLEESIFSIFPPVVREPGTSYMYDNFATQLVGYIVQEVSGEPFVDYVDKHIFKPLGMTSSSFDPSGKLAGRLPVTYGMDGNPLPDYRLSPDVLPEGSMLTTAADMSRFMNAFLNDGKGPDGKAILSASSLQAMSSFHLSIHPDVPDMAYGFEAPAPIAAANGKPVIAKGGSIPGFESYMFLLPEENAGVFLSAATESDMTLRFFEAFMDRFYPGDASFGNPDFPIQSQQQLERFEGIYRDLRISFMLTNIKASADGKLVAGDTAGEWKTLKQTGELLFVDEDGNPLAFVEDAEGRILYAKYTNPGSYASKLPEGAGFSDIPADHAYASYIHGLQSLGVLPDTPDQPFGAEEEVTRAEFVHSLIQQFRLPASPNEPAFKDIADSPYKAEIQAAVELQLIMGTGDGNFEPNRPITREEAAVVTLRILQLSGYQLQESRTELVPGTSSWAEQAVKTLIDLSLHGSEVTEEDGLYDYGSARELNRQELAAIQYLLMLPAKSFIS</sequence>
<dbReference type="Proteomes" id="UP001141950">
    <property type="component" value="Unassembled WGS sequence"/>
</dbReference>
<dbReference type="InterPro" id="IPR012338">
    <property type="entry name" value="Beta-lactam/transpept-like"/>
</dbReference>
<gene>
    <name evidence="3" type="ORF">NQZ67_17425</name>
</gene>
<dbReference type="Pfam" id="PF00144">
    <property type="entry name" value="Beta-lactamase"/>
    <property type="match status" value="1"/>
</dbReference>
<dbReference type="RefSeq" id="WP_257448381.1">
    <property type="nucleotide sequence ID" value="NZ_JANIPJ010000012.1"/>
</dbReference>
<dbReference type="AlphaFoldDB" id="A0A9X2MTN6"/>
<organism evidence="3 4">
    <name type="scientific">Paenibacillus soyae</name>
    <dbReference type="NCBI Taxonomy" id="2969249"/>
    <lineage>
        <taxon>Bacteria</taxon>
        <taxon>Bacillati</taxon>
        <taxon>Bacillota</taxon>
        <taxon>Bacilli</taxon>
        <taxon>Bacillales</taxon>
        <taxon>Paenibacillaceae</taxon>
        <taxon>Paenibacillus</taxon>
    </lineage>
</organism>
<evidence type="ECO:0000313" key="4">
    <source>
        <dbReference type="Proteomes" id="UP001141950"/>
    </source>
</evidence>
<reference evidence="3" key="1">
    <citation type="submission" date="2022-08" db="EMBL/GenBank/DDBJ databases">
        <title>The genomic sequence of strain Paenibacillus sp. SCIV0701.</title>
        <authorList>
            <person name="Zhao H."/>
        </authorList>
    </citation>
    <scope>NUCLEOTIDE SEQUENCE</scope>
    <source>
        <strain evidence="3">SCIV0701</strain>
    </source>
</reference>
<feature type="domain" description="SLH" evidence="2">
    <location>
        <begin position="488"/>
        <end position="546"/>
    </location>
</feature>
<dbReference type="PROSITE" id="PS51272">
    <property type="entry name" value="SLH"/>
    <property type="match status" value="2"/>
</dbReference>
<feature type="signal peptide" evidence="1">
    <location>
        <begin position="1"/>
        <end position="24"/>
    </location>
</feature>
<dbReference type="SUPFAM" id="SSF56601">
    <property type="entry name" value="beta-lactamase/transpeptidase-like"/>
    <property type="match status" value="1"/>
</dbReference>
<dbReference type="InterPro" id="IPR001466">
    <property type="entry name" value="Beta-lactam-related"/>
</dbReference>
<dbReference type="Gene3D" id="3.40.710.10">
    <property type="entry name" value="DD-peptidase/beta-lactamase superfamily"/>
    <property type="match status" value="1"/>
</dbReference>
<keyword evidence="4" id="KW-1185">Reference proteome</keyword>
<evidence type="ECO:0000256" key="1">
    <source>
        <dbReference type="SAM" id="SignalP"/>
    </source>
</evidence>
<proteinExistence type="predicted"/>
<feature type="domain" description="SLH" evidence="2">
    <location>
        <begin position="547"/>
        <end position="610"/>
    </location>
</feature>
<evidence type="ECO:0000259" key="2">
    <source>
        <dbReference type="PROSITE" id="PS51272"/>
    </source>
</evidence>
<dbReference type="InterPro" id="IPR050491">
    <property type="entry name" value="AmpC-like"/>
</dbReference>
<evidence type="ECO:0000313" key="3">
    <source>
        <dbReference type="EMBL" id="MCR2805668.1"/>
    </source>
</evidence>
<dbReference type="GO" id="GO:0016787">
    <property type="term" value="F:hydrolase activity"/>
    <property type="evidence" value="ECO:0007669"/>
    <property type="project" value="UniProtKB-KW"/>
</dbReference>
<dbReference type="PANTHER" id="PTHR46825:SF9">
    <property type="entry name" value="BETA-LACTAMASE-RELATED DOMAIN-CONTAINING PROTEIN"/>
    <property type="match status" value="1"/>
</dbReference>